<evidence type="ECO:0000256" key="7">
    <source>
        <dbReference type="ARBA" id="ARBA00022777"/>
    </source>
</evidence>
<evidence type="ECO:0000313" key="14">
    <source>
        <dbReference type="Proteomes" id="UP000443070"/>
    </source>
</evidence>
<dbReference type="HAMAP" id="MF_00228">
    <property type="entry name" value="Thz_kinase"/>
    <property type="match status" value="1"/>
</dbReference>
<comment type="cofactor">
    <cofactor evidence="2 11">
        <name>Mg(2+)</name>
        <dbReference type="ChEBI" id="CHEBI:18420"/>
    </cofactor>
</comment>
<dbReference type="UniPathway" id="UPA00060">
    <property type="reaction ID" value="UER00139"/>
</dbReference>
<organism evidence="12 15">
    <name type="scientific">Phascolarctobacterium faecium</name>
    <dbReference type="NCBI Taxonomy" id="33025"/>
    <lineage>
        <taxon>Bacteria</taxon>
        <taxon>Bacillati</taxon>
        <taxon>Bacillota</taxon>
        <taxon>Negativicutes</taxon>
        <taxon>Acidaminococcales</taxon>
        <taxon>Acidaminococcaceae</taxon>
        <taxon>Phascolarctobacterium</taxon>
    </lineage>
</organism>
<dbReference type="Pfam" id="PF02110">
    <property type="entry name" value="HK"/>
    <property type="match status" value="1"/>
</dbReference>
<dbReference type="Gene3D" id="3.40.1190.20">
    <property type="match status" value="1"/>
</dbReference>
<dbReference type="GO" id="GO:0009228">
    <property type="term" value="P:thiamine biosynthetic process"/>
    <property type="evidence" value="ECO:0007669"/>
    <property type="project" value="UniProtKB-KW"/>
</dbReference>
<keyword evidence="7 11" id="KW-0418">Kinase</keyword>
<dbReference type="OrthoDB" id="9778146at2"/>
<evidence type="ECO:0000256" key="9">
    <source>
        <dbReference type="ARBA" id="ARBA00022842"/>
    </source>
</evidence>
<comment type="similarity">
    <text evidence="11">Belongs to the Thz kinase family.</text>
</comment>
<dbReference type="InterPro" id="IPR029056">
    <property type="entry name" value="Ribokinase-like"/>
</dbReference>
<evidence type="ECO:0000256" key="11">
    <source>
        <dbReference type="HAMAP-Rule" id="MF_00228"/>
    </source>
</evidence>
<feature type="binding site" evidence="11">
    <location>
        <position position="48"/>
    </location>
    <ligand>
        <name>substrate</name>
    </ligand>
</feature>
<feature type="binding site" evidence="11">
    <location>
        <position position="197"/>
    </location>
    <ligand>
        <name>substrate</name>
    </ligand>
</feature>
<dbReference type="RefSeq" id="WP_113077077.1">
    <property type="nucleotide sequence ID" value="NZ_AP019004.1"/>
</dbReference>
<dbReference type="GO" id="GO:0009229">
    <property type="term" value="P:thiamine diphosphate biosynthetic process"/>
    <property type="evidence" value="ECO:0007669"/>
    <property type="project" value="UniProtKB-UniRule"/>
</dbReference>
<dbReference type="PRINTS" id="PR01099">
    <property type="entry name" value="HYETHTZKNASE"/>
</dbReference>
<keyword evidence="6 11" id="KW-0547">Nucleotide-binding</keyword>
<reference evidence="14 15" key="1">
    <citation type="journal article" date="2019" name="Nat. Med.">
        <title>A library of human gut bacterial isolates paired with longitudinal multiomics data enables mechanistic microbiome research.</title>
        <authorList>
            <person name="Poyet M."/>
            <person name="Groussin M."/>
            <person name="Gibbons S.M."/>
            <person name="Avila-Pacheco J."/>
            <person name="Jiang X."/>
            <person name="Kearney S.M."/>
            <person name="Perrotta A.R."/>
            <person name="Berdy B."/>
            <person name="Zhao S."/>
            <person name="Lieberman T.D."/>
            <person name="Swanson P.K."/>
            <person name="Smith M."/>
            <person name="Roesemann S."/>
            <person name="Alexander J.E."/>
            <person name="Rich S.A."/>
            <person name="Livny J."/>
            <person name="Vlamakis H."/>
            <person name="Clish C."/>
            <person name="Bullock K."/>
            <person name="Deik A."/>
            <person name="Scott J."/>
            <person name="Pierce K.A."/>
            <person name="Xavier R.J."/>
            <person name="Alm E.J."/>
        </authorList>
    </citation>
    <scope>NUCLEOTIDE SEQUENCE [LARGE SCALE GENOMIC DNA]</scope>
    <source>
        <strain evidence="12 15">BIOML-A13</strain>
        <strain evidence="13 14">BIOML-A3</strain>
    </source>
</reference>
<dbReference type="SUPFAM" id="SSF53613">
    <property type="entry name" value="Ribokinase-like"/>
    <property type="match status" value="1"/>
</dbReference>
<keyword evidence="5 11" id="KW-0479">Metal-binding</keyword>
<dbReference type="GO" id="GO:0000287">
    <property type="term" value="F:magnesium ion binding"/>
    <property type="evidence" value="ECO:0007669"/>
    <property type="project" value="UniProtKB-UniRule"/>
</dbReference>
<evidence type="ECO:0000256" key="4">
    <source>
        <dbReference type="ARBA" id="ARBA00022679"/>
    </source>
</evidence>
<proteinExistence type="inferred from homology"/>
<dbReference type="EMBL" id="WNBW01000001">
    <property type="protein sequence ID" value="MTU03280.1"/>
    <property type="molecule type" value="Genomic_DNA"/>
</dbReference>
<dbReference type="CDD" id="cd01170">
    <property type="entry name" value="THZ_kinase"/>
    <property type="match status" value="1"/>
</dbReference>
<evidence type="ECO:0000256" key="5">
    <source>
        <dbReference type="ARBA" id="ARBA00022723"/>
    </source>
</evidence>
<dbReference type="PIRSF" id="PIRSF000513">
    <property type="entry name" value="Thz_kinase"/>
    <property type="match status" value="1"/>
</dbReference>
<evidence type="ECO:0000313" key="12">
    <source>
        <dbReference type="EMBL" id="MTT75149.1"/>
    </source>
</evidence>
<gene>
    <name evidence="11 12" type="primary">thiM</name>
    <name evidence="12" type="ORF">GMD11_02545</name>
    <name evidence="13" type="ORF">GMD18_02540</name>
</gene>
<evidence type="ECO:0000256" key="3">
    <source>
        <dbReference type="ARBA" id="ARBA00004868"/>
    </source>
</evidence>
<dbReference type="GeneID" id="49407149"/>
<keyword evidence="8 11" id="KW-0067">ATP-binding</keyword>
<comment type="caution">
    <text evidence="12">The sequence shown here is derived from an EMBL/GenBank/DDBJ whole genome shotgun (WGS) entry which is preliminary data.</text>
</comment>
<keyword evidence="10 11" id="KW-0784">Thiamine biosynthesis</keyword>
<comment type="pathway">
    <text evidence="3 11">Cofactor biosynthesis; thiamine diphosphate biosynthesis; 4-methyl-5-(2-phosphoethyl)-thiazole from 5-(2-hydroxyethyl)-4-methylthiazole: step 1/1.</text>
</comment>
<comment type="function">
    <text evidence="11">Catalyzes the phosphorylation of the hydroxyl group of 4-methyl-5-beta-hydroxyethylthiazole (THZ).</text>
</comment>
<protein>
    <recommendedName>
        <fullName evidence="11">Hydroxyethylthiazole kinase</fullName>
        <ecNumber evidence="11">2.7.1.50</ecNumber>
    </recommendedName>
    <alternativeName>
        <fullName evidence="11">4-methyl-5-beta-hydroxyethylthiazole kinase</fullName>
        <shortName evidence="11">TH kinase</shortName>
        <shortName evidence="11">Thz kinase</shortName>
    </alternativeName>
</protein>
<dbReference type="Proteomes" id="UP000443070">
    <property type="component" value="Unassembled WGS sequence"/>
</dbReference>
<dbReference type="GO" id="GO:0004417">
    <property type="term" value="F:hydroxyethylthiazole kinase activity"/>
    <property type="evidence" value="ECO:0007669"/>
    <property type="project" value="UniProtKB-UniRule"/>
</dbReference>
<dbReference type="InterPro" id="IPR000417">
    <property type="entry name" value="Hyethyz_kinase"/>
</dbReference>
<dbReference type="GO" id="GO:0005524">
    <property type="term" value="F:ATP binding"/>
    <property type="evidence" value="ECO:0007669"/>
    <property type="project" value="UniProtKB-UniRule"/>
</dbReference>
<keyword evidence="9 11" id="KW-0460">Magnesium</keyword>
<dbReference type="EC" id="2.7.1.50" evidence="11"/>
<evidence type="ECO:0000256" key="8">
    <source>
        <dbReference type="ARBA" id="ARBA00022840"/>
    </source>
</evidence>
<dbReference type="AlphaFoldDB" id="A0A3G9GYI4"/>
<accession>A0A3G9GYI4</accession>
<evidence type="ECO:0000256" key="1">
    <source>
        <dbReference type="ARBA" id="ARBA00001771"/>
    </source>
</evidence>
<dbReference type="Proteomes" id="UP000484547">
    <property type="component" value="Unassembled WGS sequence"/>
</dbReference>
<feature type="binding site" evidence="11">
    <location>
        <position position="170"/>
    </location>
    <ligand>
        <name>ATP</name>
        <dbReference type="ChEBI" id="CHEBI:30616"/>
    </ligand>
</feature>
<sequence>MSLVIKGQFGLIVDAVREKRPVIHHLTNYVTAGDCANITLCAGASPVMADEAEEVAEITSNADALVLNLGTIAKAKMQAMETAAAAAKNKGIAVVLDPVGVMASKLRLVFALKLLNEGLVTIVRGNYAECLALLEEKAEGRGVDSNGNVTDGLRVAKDAAEKYNCVFAVTGVTDYVSNGKQALVLTGGHELLTQITGAGCMTTTLCACCAAVTKDPLLAAALGIVIMGQAAELAAGFMETKDGPGMFKTRLFDGVYHVTTKWNVLHLDPERKQ</sequence>
<evidence type="ECO:0000256" key="2">
    <source>
        <dbReference type="ARBA" id="ARBA00001946"/>
    </source>
</evidence>
<evidence type="ECO:0000256" key="6">
    <source>
        <dbReference type="ARBA" id="ARBA00022741"/>
    </source>
</evidence>
<dbReference type="EMBL" id="WNBM01000001">
    <property type="protein sequence ID" value="MTT75149.1"/>
    <property type="molecule type" value="Genomic_DNA"/>
</dbReference>
<keyword evidence="4 11" id="KW-0808">Transferase</keyword>
<evidence type="ECO:0000313" key="15">
    <source>
        <dbReference type="Proteomes" id="UP000484547"/>
    </source>
</evidence>
<comment type="catalytic activity">
    <reaction evidence="1 11">
        <text>5-(2-hydroxyethyl)-4-methylthiazole + ATP = 4-methyl-5-(2-phosphooxyethyl)-thiazole + ADP + H(+)</text>
        <dbReference type="Rhea" id="RHEA:24212"/>
        <dbReference type="ChEBI" id="CHEBI:15378"/>
        <dbReference type="ChEBI" id="CHEBI:17957"/>
        <dbReference type="ChEBI" id="CHEBI:30616"/>
        <dbReference type="ChEBI" id="CHEBI:58296"/>
        <dbReference type="ChEBI" id="CHEBI:456216"/>
        <dbReference type="EC" id="2.7.1.50"/>
    </reaction>
</comment>
<name>A0A3G9GYI4_9FIRM</name>
<feature type="binding site" evidence="11">
    <location>
        <position position="124"/>
    </location>
    <ligand>
        <name>ATP</name>
        <dbReference type="ChEBI" id="CHEBI:30616"/>
    </ligand>
</feature>
<keyword evidence="14" id="KW-1185">Reference proteome</keyword>
<dbReference type="NCBIfam" id="NF006830">
    <property type="entry name" value="PRK09355.1"/>
    <property type="match status" value="1"/>
</dbReference>
<evidence type="ECO:0000256" key="10">
    <source>
        <dbReference type="ARBA" id="ARBA00022977"/>
    </source>
</evidence>
<evidence type="ECO:0000313" key="13">
    <source>
        <dbReference type="EMBL" id="MTU03280.1"/>
    </source>
</evidence>